<dbReference type="Proteomes" id="UP000476332">
    <property type="component" value="Unassembled WGS sequence"/>
</dbReference>
<keyword evidence="2" id="KW-0378">Hydrolase</keyword>
<proteinExistence type="predicted"/>
<accession>A0A6L9MDC5</accession>
<evidence type="ECO:0000259" key="1">
    <source>
        <dbReference type="Pfam" id="PF12697"/>
    </source>
</evidence>
<name>A0A6L9MDC5_9HYPH</name>
<comment type="caution">
    <text evidence="2">The sequence shown here is derived from an EMBL/GenBank/DDBJ whole genome shotgun (WGS) entry which is preliminary data.</text>
</comment>
<organism evidence="2 3">
    <name type="scientific">Aurantimonas aggregata</name>
    <dbReference type="NCBI Taxonomy" id="2047720"/>
    <lineage>
        <taxon>Bacteria</taxon>
        <taxon>Pseudomonadati</taxon>
        <taxon>Pseudomonadota</taxon>
        <taxon>Alphaproteobacteria</taxon>
        <taxon>Hyphomicrobiales</taxon>
        <taxon>Aurantimonadaceae</taxon>
        <taxon>Aurantimonas</taxon>
    </lineage>
</organism>
<reference evidence="2 3" key="1">
    <citation type="submission" date="2020-01" db="EMBL/GenBank/DDBJ databases">
        <title>Genomes of bacteria type strains.</title>
        <authorList>
            <person name="Chen J."/>
            <person name="Zhu S."/>
            <person name="Chen J."/>
        </authorList>
    </citation>
    <scope>NUCLEOTIDE SEQUENCE [LARGE SCALE GENOMIC DNA]</scope>
    <source>
        <strain evidence="2 3">KCTC 52919</strain>
    </source>
</reference>
<dbReference type="Pfam" id="PF12697">
    <property type="entry name" value="Abhydrolase_6"/>
    <property type="match status" value="1"/>
</dbReference>
<dbReference type="InterPro" id="IPR000073">
    <property type="entry name" value="AB_hydrolase_1"/>
</dbReference>
<protein>
    <submittedName>
        <fullName evidence="2">Alpha/beta fold hydrolase</fullName>
    </submittedName>
</protein>
<evidence type="ECO:0000313" key="2">
    <source>
        <dbReference type="EMBL" id="NDV85671.1"/>
    </source>
</evidence>
<dbReference type="InterPro" id="IPR029058">
    <property type="entry name" value="AB_hydrolase_fold"/>
</dbReference>
<dbReference type="PANTHER" id="PTHR43798:SF33">
    <property type="entry name" value="HYDROLASE, PUTATIVE (AFU_ORTHOLOGUE AFUA_2G14860)-RELATED"/>
    <property type="match status" value="1"/>
</dbReference>
<dbReference type="PRINTS" id="PR00111">
    <property type="entry name" value="ABHYDROLASE"/>
</dbReference>
<dbReference type="GO" id="GO:0016020">
    <property type="term" value="C:membrane"/>
    <property type="evidence" value="ECO:0007669"/>
    <property type="project" value="TreeGrafter"/>
</dbReference>
<dbReference type="PRINTS" id="PR00412">
    <property type="entry name" value="EPOXHYDRLASE"/>
</dbReference>
<sequence>MSDPARLFALETGEGQGVPIVFLHGFDGRAAVWSAVCAALGDVDRRTVAFDLPGHGRSLGYPGAGPAKVAARAVLSELDQRGIATAHLVGHSMGGAVAALICLFAPERVSSLTLLSPGGFGPEIGIDPIRAVMEASAGQELWRAVGFMGAPGWTAPVDVAAAGVGERTPQARAAMRRIFDQLFDGGWQGVLPLAAIAGRHRPIRVLWGDEDPVTPITQANDLPPGFAVHRLDGVGHMPMLEAPEACAALIRAAVADEKSPSSD</sequence>
<dbReference type="SUPFAM" id="SSF53474">
    <property type="entry name" value="alpha/beta-Hydrolases"/>
    <property type="match status" value="1"/>
</dbReference>
<dbReference type="RefSeq" id="WP_163042379.1">
    <property type="nucleotide sequence ID" value="NZ_JAAAMJ010000001.1"/>
</dbReference>
<dbReference type="GO" id="GO:0016787">
    <property type="term" value="F:hydrolase activity"/>
    <property type="evidence" value="ECO:0007669"/>
    <property type="project" value="UniProtKB-KW"/>
</dbReference>
<dbReference type="InterPro" id="IPR000639">
    <property type="entry name" value="Epox_hydrolase-like"/>
</dbReference>
<dbReference type="InterPro" id="IPR050266">
    <property type="entry name" value="AB_hydrolase_sf"/>
</dbReference>
<gene>
    <name evidence="2" type="ORF">GTW51_03045</name>
</gene>
<dbReference type="Gene3D" id="3.40.50.1820">
    <property type="entry name" value="alpha/beta hydrolase"/>
    <property type="match status" value="1"/>
</dbReference>
<dbReference type="EMBL" id="JAAAMJ010000001">
    <property type="protein sequence ID" value="NDV85671.1"/>
    <property type="molecule type" value="Genomic_DNA"/>
</dbReference>
<keyword evidence="3" id="KW-1185">Reference proteome</keyword>
<dbReference type="PANTHER" id="PTHR43798">
    <property type="entry name" value="MONOACYLGLYCEROL LIPASE"/>
    <property type="match status" value="1"/>
</dbReference>
<evidence type="ECO:0000313" key="3">
    <source>
        <dbReference type="Proteomes" id="UP000476332"/>
    </source>
</evidence>
<feature type="domain" description="AB hydrolase-1" evidence="1">
    <location>
        <begin position="20"/>
        <end position="248"/>
    </location>
</feature>
<dbReference type="AlphaFoldDB" id="A0A6L9MDC5"/>